<accession>A0AAQ3TUQ1</accession>
<dbReference type="EMBL" id="CP144750">
    <property type="protein sequence ID" value="WVZ79905.1"/>
    <property type="molecule type" value="Genomic_DNA"/>
</dbReference>
<dbReference type="PANTHER" id="PTHR33067">
    <property type="entry name" value="RNA-DIRECTED DNA POLYMERASE-RELATED"/>
    <property type="match status" value="1"/>
</dbReference>
<keyword evidence="3" id="KW-1185">Reference proteome</keyword>
<gene>
    <name evidence="2" type="ORF">U9M48_027429</name>
</gene>
<feature type="compositionally biased region" description="Basic and acidic residues" evidence="1">
    <location>
        <begin position="32"/>
        <end position="49"/>
    </location>
</feature>
<evidence type="ECO:0000256" key="1">
    <source>
        <dbReference type="SAM" id="MobiDB-lite"/>
    </source>
</evidence>
<organism evidence="2 3">
    <name type="scientific">Paspalum notatum var. saurae</name>
    <dbReference type="NCBI Taxonomy" id="547442"/>
    <lineage>
        <taxon>Eukaryota</taxon>
        <taxon>Viridiplantae</taxon>
        <taxon>Streptophyta</taxon>
        <taxon>Embryophyta</taxon>
        <taxon>Tracheophyta</taxon>
        <taxon>Spermatophyta</taxon>
        <taxon>Magnoliopsida</taxon>
        <taxon>Liliopsida</taxon>
        <taxon>Poales</taxon>
        <taxon>Poaceae</taxon>
        <taxon>PACMAD clade</taxon>
        <taxon>Panicoideae</taxon>
        <taxon>Andropogonodae</taxon>
        <taxon>Paspaleae</taxon>
        <taxon>Paspalinae</taxon>
        <taxon>Paspalum</taxon>
    </lineage>
</organism>
<sequence>MEGLHKTPPHPRAVGKEQGKRAAPEEEDEVDREPPPVKEAPKSPPHEFYDSTVLPFPQRQKKASVDDQFGKFVEVIKKFYINIPLLDAMQVPTYAKYLKDILNNKKPLPSTEVVHLTEECSAAILNQPPEKKKDPGNPSISCSIGTQNFDQALYDLGASVSVMPKLADQSIRYLVEIAEDVPMKIQNFIVRWISWC</sequence>
<dbReference type="PANTHER" id="PTHR33067:SF32">
    <property type="entry name" value="ASPARTIC PEPTIDASE DDI1-TYPE DOMAIN-CONTAINING PROTEIN"/>
    <property type="match status" value="1"/>
</dbReference>
<protein>
    <submittedName>
        <fullName evidence="2">Uncharacterized protein</fullName>
    </submittedName>
</protein>
<name>A0AAQ3TUQ1_PASNO</name>
<dbReference type="Proteomes" id="UP001341281">
    <property type="component" value="Chromosome 06"/>
</dbReference>
<dbReference type="AlphaFoldDB" id="A0AAQ3TUQ1"/>
<evidence type="ECO:0000313" key="2">
    <source>
        <dbReference type="EMBL" id="WVZ79905.1"/>
    </source>
</evidence>
<proteinExistence type="predicted"/>
<evidence type="ECO:0000313" key="3">
    <source>
        <dbReference type="Proteomes" id="UP001341281"/>
    </source>
</evidence>
<reference evidence="2 3" key="1">
    <citation type="submission" date="2024-02" db="EMBL/GenBank/DDBJ databases">
        <title>High-quality chromosome-scale genome assembly of Pensacola bahiagrass (Paspalum notatum Flugge var. saurae).</title>
        <authorList>
            <person name="Vega J.M."/>
            <person name="Podio M."/>
            <person name="Orjuela J."/>
            <person name="Siena L.A."/>
            <person name="Pessino S.C."/>
            <person name="Combes M.C."/>
            <person name="Mariac C."/>
            <person name="Albertini E."/>
            <person name="Pupilli F."/>
            <person name="Ortiz J.P.A."/>
            <person name="Leblanc O."/>
        </authorList>
    </citation>
    <scope>NUCLEOTIDE SEQUENCE [LARGE SCALE GENOMIC DNA]</scope>
    <source>
        <strain evidence="2">R1</strain>
        <tissue evidence="2">Leaf</tissue>
    </source>
</reference>
<feature type="compositionally biased region" description="Basic and acidic residues" evidence="1">
    <location>
        <begin position="14"/>
        <end position="24"/>
    </location>
</feature>
<feature type="region of interest" description="Disordered" evidence="1">
    <location>
        <begin position="1"/>
        <end position="51"/>
    </location>
</feature>